<name>A0ABY5MVX4_9SPHN</name>
<dbReference type="PANTHER" id="PTHR44688:SF16">
    <property type="entry name" value="DNA-BINDING TRANSCRIPTIONAL ACTIVATOR DEVR_DOSR"/>
    <property type="match status" value="1"/>
</dbReference>
<feature type="region of interest" description="Disordered" evidence="4">
    <location>
        <begin position="1"/>
        <end position="32"/>
    </location>
</feature>
<keyword evidence="8" id="KW-1185">Reference proteome</keyword>
<keyword evidence="5" id="KW-0812">Transmembrane</keyword>
<accession>A0ABY5MVX4</accession>
<proteinExistence type="predicted"/>
<sequence length="215" mass="22741">MIPNSKAVRGSTEGVEPVGGPSSSRGADEARDRCARLSRGQLEVLRLVNRHLSSKEIAAQLGISSHTVDQRVRGAIRILGVSRRSEAARLVDLFDTAGTPAVAATEGRTGPYQRLIHQAPDIDAGSDPSQSEGAVSSQIRHADRTRGTGTGRLETEQSALHSRSSLLPWSTSQQASNSWGVGQRLAAIVTIAIVSSFSAGMLLAGLESLTRLLVR</sequence>
<feature type="transmembrane region" description="Helical" evidence="5">
    <location>
        <begin position="185"/>
        <end position="206"/>
    </location>
</feature>
<evidence type="ECO:0000256" key="4">
    <source>
        <dbReference type="SAM" id="MobiDB-lite"/>
    </source>
</evidence>
<keyword evidence="1" id="KW-0805">Transcription regulation</keyword>
<evidence type="ECO:0000256" key="3">
    <source>
        <dbReference type="ARBA" id="ARBA00023163"/>
    </source>
</evidence>
<dbReference type="RefSeq" id="WP_257794147.1">
    <property type="nucleotide sequence ID" value="NZ_CP097253.1"/>
</dbReference>
<keyword evidence="5" id="KW-1133">Transmembrane helix</keyword>
<dbReference type="Gene3D" id="1.10.10.10">
    <property type="entry name" value="Winged helix-like DNA-binding domain superfamily/Winged helix DNA-binding domain"/>
    <property type="match status" value="1"/>
</dbReference>
<evidence type="ECO:0000256" key="5">
    <source>
        <dbReference type="SAM" id="Phobius"/>
    </source>
</evidence>
<feature type="compositionally biased region" description="Polar residues" evidence="4">
    <location>
        <begin position="127"/>
        <end position="139"/>
    </location>
</feature>
<organism evidence="7 8">
    <name type="scientific">Sphingomonas glaciei</name>
    <dbReference type="NCBI Taxonomy" id="2938948"/>
    <lineage>
        <taxon>Bacteria</taxon>
        <taxon>Pseudomonadati</taxon>
        <taxon>Pseudomonadota</taxon>
        <taxon>Alphaproteobacteria</taxon>
        <taxon>Sphingomonadales</taxon>
        <taxon>Sphingomonadaceae</taxon>
        <taxon>Sphingomonas</taxon>
    </lineage>
</organism>
<protein>
    <submittedName>
        <fullName evidence="7">Helix-turn-helix transcriptional regulator</fullName>
    </submittedName>
</protein>
<evidence type="ECO:0000259" key="6">
    <source>
        <dbReference type="SMART" id="SM00421"/>
    </source>
</evidence>
<keyword evidence="3" id="KW-0804">Transcription</keyword>
<dbReference type="PANTHER" id="PTHR44688">
    <property type="entry name" value="DNA-BINDING TRANSCRIPTIONAL ACTIVATOR DEVR_DOSR"/>
    <property type="match status" value="1"/>
</dbReference>
<dbReference type="EMBL" id="CP097253">
    <property type="protein sequence ID" value="UUR07609.1"/>
    <property type="molecule type" value="Genomic_DNA"/>
</dbReference>
<keyword evidence="2" id="KW-0238">DNA-binding</keyword>
<gene>
    <name evidence="7" type="ORF">M1K48_11805</name>
</gene>
<evidence type="ECO:0000313" key="8">
    <source>
        <dbReference type="Proteomes" id="UP000831921"/>
    </source>
</evidence>
<feature type="region of interest" description="Disordered" evidence="4">
    <location>
        <begin position="120"/>
        <end position="157"/>
    </location>
</feature>
<evidence type="ECO:0000256" key="2">
    <source>
        <dbReference type="ARBA" id="ARBA00023125"/>
    </source>
</evidence>
<evidence type="ECO:0000313" key="7">
    <source>
        <dbReference type="EMBL" id="UUR07609.1"/>
    </source>
</evidence>
<reference evidence="7 8" key="1">
    <citation type="submission" date="2022-05" db="EMBL/GenBank/DDBJ databases">
        <title>S8-45 Sphingomonas ultraviolaceadurans.</title>
        <authorList>
            <person name="Liu Y."/>
        </authorList>
    </citation>
    <scope>NUCLEOTIDE SEQUENCE [LARGE SCALE GENOMIC DNA]</scope>
    <source>
        <strain evidence="7 8">S8-45</strain>
    </source>
</reference>
<dbReference type="Pfam" id="PF00196">
    <property type="entry name" value="GerE"/>
    <property type="match status" value="1"/>
</dbReference>
<feature type="domain" description="HTH luxR-type" evidence="6">
    <location>
        <begin position="34"/>
        <end position="91"/>
    </location>
</feature>
<dbReference type="SMART" id="SM00421">
    <property type="entry name" value="HTH_LUXR"/>
    <property type="match status" value="1"/>
</dbReference>
<evidence type="ECO:0000256" key="1">
    <source>
        <dbReference type="ARBA" id="ARBA00023015"/>
    </source>
</evidence>
<dbReference type="InterPro" id="IPR000792">
    <property type="entry name" value="Tscrpt_reg_LuxR_C"/>
</dbReference>
<dbReference type="InterPro" id="IPR036388">
    <property type="entry name" value="WH-like_DNA-bd_sf"/>
</dbReference>
<dbReference type="SUPFAM" id="SSF46894">
    <property type="entry name" value="C-terminal effector domain of the bipartite response regulators"/>
    <property type="match status" value="1"/>
</dbReference>
<dbReference type="InterPro" id="IPR016032">
    <property type="entry name" value="Sig_transdc_resp-reg_C-effctor"/>
</dbReference>
<dbReference type="Proteomes" id="UP000831921">
    <property type="component" value="Chromosome"/>
</dbReference>
<keyword evidence="5" id="KW-0472">Membrane</keyword>